<dbReference type="Proteomes" id="UP000184387">
    <property type="component" value="Unassembled WGS sequence"/>
</dbReference>
<keyword evidence="2" id="KW-1185">Reference proteome</keyword>
<evidence type="ECO:0000313" key="2">
    <source>
        <dbReference type="Proteomes" id="UP000184387"/>
    </source>
</evidence>
<dbReference type="OrthoDB" id="7595944at2"/>
<evidence type="ECO:0000313" key="1">
    <source>
        <dbReference type="EMBL" id="SHK42522.1"/>
    </source>
</evidence>
<name>A0A1M6SCM5_9PROT</name>
<sequence length="257" mass="29711">MNKTPQKSGEAEAIVIIKAAPQMGQKHGETVCCAGIDIQGNWLRLYPVAFRTLDEGKKFGRWDRIRFRWRLPNDDPRPESRRIDQDSIRLIGELKPSERQRFLAARVVTSLQRERAAGRSLALLSARVTDFSFERKSDGDLDRERAAFTAMHNQEDLFNSRPLIPYQPCPYRFRYHYETDDGPRRGTCQDWEIEATFYHWRSRMGEASALAEMQRVFGQEYPARGMLLAMGTHSLYPDTWLINGVIRLDPVSQGALF</sequence>
<accession>A0A1M6SCM5</accession>
<dbReference type="RefSeq" id="WP_139281452.1">
    <property type="nucleotide sequence ID" value="NZ_FQZF01000053.1"/>
</dbReference>
<proteinExistence type="predicted"/>
<organism evidence="1 2">
    <name type="scientific">Muricoccus roseus</name>
    <dbReference type="NCBI Taxonomy" id="198092"/>
    <lineage>
        <taxon>Bacteria</taxon>
        <taxon>Pseudomonadati</taxon>
        <taxon>Pseudomonadota</taxon>
        <taxon>Alphaproteobacteria</taxon>
        <taxon>Acetobacterales</taxon>
        <taxon>Roseomonadaceae</taxon>
        <taxon>Muricoccus</taxon>
    </lineage>
</organism>
<dbReference type="AlphaFoldDB" id="A0A1M6SCM5"/>
<protein>
    <submittedName>
        <fullName evidence="1">Uncharacterized protein</fullName>
    </submittedName>
</protein>
<gene>
    <name evidence="1" type="ORF">SAMN02745194_04894</name>
</gene>
<dbReference type="EMBL" id="FQZF01000053">
    <property type="protein sequence ID" value="SHK42522.1"/>
    <property type="molecule type" value="Genomic_DNA"/>
</dbReference>
<reference evidence="1 2" key="1">
    <citation type="submission" date="2016-11" db="EMBL/GenBank/DDBJ databases">
        <authorList>
            <person name="Jaros S."/>
            <person name="Januszkiewicz K."/>
            <person name="Wedrychowicz H."/>
        </authorList>
    </citation>
    <scope>NUCLEOTIDE SEQUENCE [LARGE SCALE GENOMIC DNA]</scope>
    <source>
        <strain evidence="1 2">DSM 14916</strain>
    </source>
</reference>